<evidence type="ECO:0000313" key="1">
    <source>
        <dbReference type="EMBL" id="VAX37937.1"/>
    </source>
</evidence>
<dbReference type="AlphaFoldDB" id="A0A3B1E558"/>
<reference evidence="1" key="1">
    <citation type="submission" date="2018-06" db="EMBL/GenBank/DDBJ databases">
        <authorList>
            <person name="Zhirakovskaya E."/>
        </authorList>
    </citation>
    <scope>NUCLEOTIDE SEQUENCE</scope>
</reference>
<organism evidence="1">
    <name type="scientific">hydrothermal vent metagenome</name>
    <dbReference type="NCBI Taxonomy" id="652676"/>
    <lineage>
        <taxon>unclassified sequences</taxon>
        <taxon>metagenomes</taxon>
        <taxon>ecological metagenomes</taxon>
    </lineage>
</organism>
<name>A0A3B1E558_9ZZZZ</name>
<protein>
    <submittedName>
        <fullName evidence="1">Uncharacterized protein</fullName>
    </submittedName>
</protein>
<proteinExistence type="predicted"/>
<dbReference type="EMBL" id="UOGJ01000144">
    <property type="protein sequence ID" value="VAX37937.1"/>
    <property type="molecule type" value="Genomic_DNA"/>
</dbReference>
<accession>A0A3B1E558</accession>
<sequence>MTKKLIVLGILSLMIMTTSISFAEDVFVTKRGKKYHTEVCKLIKNKDALKPIAKEGALEKYTPCKRCFPVKAINKEIKE</sequence>
<gene>
    <name evidence="1" type="ORF">MNBD_UNCLBAC01-417</name>
</gene>